<gene>
    <name evidence="1" type="ORF">HY474_00820</name>
</gene>
<evidence type="ECO:0000313" key="1">
    <source>
        <dbReference type="EMBL" id="MBI4132156.1"/>
    </source>
</evidence>
<accession>A0A932YXM5</accession>
<dbReference type="SUPFAM" id="SSF48726">
    <property type="entry name" value="Immunoglobulin"/>
    <property type="match status" value="1"/>
</dbReference>
<name>A0A932YXM5_9BACT</name>
<protein>
    <recommendedName>
        <fullName evidence="3">Ig-like domain-containing protein</fullName>
    </recommendedName>
</protein>
<dbReference type="Proteomes" id="UP000704960">
    <property type="component" value="Unassembled WGS sequence"/>
</dbReference>
<sequence>MPRNHDTKLAYILAFAAILVAANWFAIAQTAPLLTLSASPELPIAGDTIKITAEPTNFTATSTNFTWFKNDERLTAASGLGKNTLLVATDPDGAELIRIRLEVNPGKGFASGTEALNIYTLAPPSPGNDIIGGIASDFTLEASNQSPDVGEAVSAEVITFAFDKNAANYQWYINGALDRAQSGRGRFRISLAAPAEGAAKTVRVDVTAPGGETRSKSVIVQTASAPFYWWADTTTPYWYKGKALPSIGGLVTVMALPNVRGPAQLSYQWQINDSIASQVSGAGRQTYSFRLAVPVEEKIGVRMRDLAGAFDKTVSLGVGPVDPIAGIYELRPLRGIAYEALLREFSASSGEPHEFIAVPFFFPRTASLIYRWNLNGKEIIGEPPDPWRFILTSSPNTPAVDGLSIITEDAAQRSRRASAAATIRLR</sequence>
<dbReference type="EMBL" id="JACQMJ010000004">
    <property type="protein sequence ID" value="MBI4132156.1"/>
    <property type="molecule type" value="Genomic_DNA"/>
</dbReference>
<evidence type="ECO:0000313" key="2">
    <source>
        <dbReference type="Proteomes" id="UP000704960"/>
    </source>
</evidence>
<dbReference type="AlphaFoldDB" id="A0A932YXM5"/>
<comment type="caution">
    <text evidence="1">The sequence shown here is derived from an EMBL/GenBank/DDBJ whole genome shotgun (WGS) entry which is preliminary data.</text>
</comment>
<reference evidence="1" key="1">
    <citation type="submission" date="2020-07" db="EMBL/GenBank/DDBJ databases">
        <title>Huge and variable diversity of episymbiotic CPR bacteria and DPANN archaea in groundwater ecosystems.</title>
        <authorList>
            <person name="He C.Y."/>
            <person name="Keren R."/>
            <person name="Whittaker M."/>
            <person name="Farag I.F."/>
            <person name="Doudna J."/>
            <person name="Cate J.H.D."/>
            <person name="Banfield J.F."/>
        </authorList>
    </citation>
    <scope>NUCLEOTIDE SEQUENCE</scope>
    <source>
        <strain evidence="1">NC_groundwater_1226_Ag_S-0.1um_59_124</strain>
    </source>
</reference>
<organism evidence="1 2">
    <name type="scientific">Candidatus Sungiibacteriota bacterium</name>
    <dbReference type="NCBI Taxonomy" id="2750080"/>
    <lineage>
        <taxon>Bacteria</taxon>
        <taxon>Candidatus Sungiibacteriota</taxon>
    </lineage>
</organism>
<proteinExistence type="predicted"/>
<dbReference type="InterPro" id="IPR036179">
    <property type="entry name" value="Ig-like_dom_sf"/>
</dbReference>
<evidence type="ECO:0008006" key="3">
    <source>
        <dbReference type="Google" id="ProtNLM"/>
    </source>
</evidence>